<evidence type="ECO:0000256" key="1">
    <source>
        <dbReference type="ARBA" id="ARBA00006914"/>
    </source>
</evidence>
<comment type="caution">
    <text evidence="6">The sequence shown here is derived from an EMBL/GenBank/DDBJ whole genome shotgun (WGS) entry which is preliminary data.</text>
</comment>
<name>A0A3M8CKJ2_9BACL</name>
<comment type="similarity">
    <text evidence="1">Belongs to the AAA ATPase family.</text>
</comment>
<dbReference type="InterPro" id="IPR027417">
    <property type="entry name" value="P-loop_NTPase"/>
</dbReference>
<evidence type="ECO:0000313" key="7">
    <source>
        <dbReference type="Proteomes" id="UP000282028"/>
    </source>
</evidence>
<dbReference type="Proteomes" id="UP000282028">
    <property type="component" value="Unassembled WGS sequence"/>
</dbReference>
<evidence type="ECO:0000256" key="2">
    <source>
        <dbReference type="ARBA" id="ARBA00022741"/>
    </source>
</evidence>
<evidence type="ECO:0000259" key="5">
    <source>
        <dbReference type="SMART" id="SM00382"/>
    </source>
</evidence>
<dbReference type="CDD" id="cd19481">
    <property type="entry name" value="RecA-like_protease"/>
    <property type="match status" value="1"/>
</dbReference>
<dbReference type="InterPro" id="IPR003959">
    <property type="entry name" value="ATPase_AAA_core"/>
</dbReference>
<dbReference type="Pfam" id="PF00004">
    <property type="entry name" value="AAA"/>
    <property type="match status" value="1"/>
</dbReference>
<dbReference type="PANTHER" id="PTHR23073">
    <property type="entry name" value="26S PROTEASOME REGULATORY SUBUNIT"/>
    <property type="match status" value="1"/>
</dbReference>
<proteinExistence type="inferred from homology"/>
<dbReference type="Gene3D" id="1.10.8.60">
    <property type="match status" value="1"/>
</dbReference>
<organism evidence="6 7">
    <name type="scientific">Brevibacillus invocatus</name>
    <dbReference type="NCBI Taxonomy" id="173959"/>
    <lineage>
        <taxon>Bacteria</taxon>
        <taxon>Bacillati</taxon>
        <taxon>Bacillota</taxon>
        <taxon>Bacilli</taxon>
        <taxon>Bacillales</taxon>
        <taxon>Paenibacillaceae</taxon>
        <taxon>Brevibacillus</taxon>
    </lineage>
</organism>
<keyword evidence="3" id="KW-0067">ATP-binding</keyword>
<keyword evidence="7" id="KW-1185">Reference proteome</keyword>
<reference evidence="6 7" key="1">
    <citation type="submission" date="2018-10" db="EMBL/GenBank/DDBJ databases">
        <title>Phylogenomics of Brevibacillus.</title>
        <authorList>
            <person name="Dunlap C."/>
        </authorList>
    </citation>
    <scope>NUCLEOTIDE SEQUENCE [LARGE SCALE GENOMIC DNA]</scope>
    <source>
        <strain evidence="6 7">JCM 12215</strain>
    </source>
</reference>
<dbReference type="InterPro" id="IPR003593">
    <property type="entry name" value="AAA+_ATPase"/>
</dbReference>
<dbReference type="SUPFAM" id="SSF52540">
    <property type="entry name" value="P-loop containing nucleoside triphosphate hydrolases"/>
    <property type="match status" value="1"/>
</dbReference>
<feature type="compositionally biased region" description="Polar residues" evidence="4">
    <location>
        <begin position="9"/>
        <end position="20"/>
    </location>
</feature>
<evidence type="ECO:0000256" key="3">
    <source>
        <dbReference type="ARBA" id="ARBA00022840"/>
    </source>
</evidence>
<dbReference type="AlphaFoldDB" id="A0A3M8CKJ2"/>
<dbReference type="EMBL" id="RHHR01000008">
    <property type="protein sequence ID" value="RNB76129.1"/>
    <property type="molecule type" value="Genomic_DNA"/>
</dbReference>
<evidence type="ECO:0000313" key="6">
    <source>
        <dbReference type="EMBL" id="RNB76129.1"/>
    </source>
</evidence>
<dbReference type="RefSeq" id="WP_122907778.1">
    <property type="nucleotide sequence ID" value="NZ_CBCSBE010000002.1"/>
</dbReference>
<dbReference type="GO" id="GO:0005524">
    <property type="term" value="F:ATP binding"/>
    <property type="evidence" value="ECO:0007669"/>
    <property type="project" value="UniProtKB-KW"/>
</dbReference>
<gene>
    <name evidence="6" type="ORF">EDM52_04230</name>
</gene>
<sequence length="338" mass="37623">MGIGRRIDQSTPTMPLSAQGSIVGPKNTEPVKQAVAEAGKDSKPQAASFIPQSPKYSFADVILPARTLEAIQNALAIKDKSDQVFDAWGFSETHKHSRKVGLNLYGPPGTGKTMVAHAIAEYLGKKLLVINYADIESKFVGDTPKNLTEAFRIATDSDSILFFDEADAILSRRVTNMNNATDTSVNQTRSVMLTLLNDYQGVILFATNYISNYDPAFMRRILAHIDFELPDFDCRVRLLKKLIPTKLPHDIRTEELAREFDQISGSDISNAILMAAFRAARAEEPLVKHEYLADALQGIMKSKRANNTWSDRSDSVKVETRPVSEEYVKSQLKLEELK</sequence>
<keyword evidence="2" id="KW-0547">Nucleotide-binding</keyword>
<dbReference type="Gene3D" id="3.40.50.300">
    <property type="entry name" value="P-loop containing nucleotide triphosphate hydrolases"/>
    <property type="match status" value="1"/>
</dbReference>
<evidence type="ECO:0000256" key="4">
    <source>
        <dbReference type="SAM" id="MobiDB-lite"/>
    </source>
</evidence>
<feature type="region of interest" description="Disordered" evidence="4">
    <location>
        <begin position="1"/>
        <end position="27"/>
    </location>
</feature>
<dbReference type="InterPro" id="IPR050221">
    <property type="entry name" value="26S_Proteasome_ATPase"/>
</dbReference>
<dbReference type="GO" id="GO:0016887">
    <property type="term" value="F:ATP hydrolysis activity"/>
    <property type="evidence" value="ECO:0007669"/>
    <property type="project" value="InterPro"/>
</dbReference>
<feature type="domain" description="AAA+ ATPase" evidence="5">
    <location>
        <begin position="98"/>
        <end position="231"/>
    </location>
</feature>
<dbReference type="SMART" id="SM00382">
    <property type="entry name" value="AAA"/>
    <property type="match status" value="1"/>
</dbReference>
<protein>
    <submittedName>
        <fullName evidence="6">AAA family ATPase</fullName>
    </submittedName>
</protein>
<accession>A0A3M8CKJ2</accession>
<dbReference type="OrthoDB" id="9806903at2"/>